<dbReference type="SUPFAM" id="SSF56601">
    <property type="entry name" value="beta-lactamase/transpeptidase-like"/>
    <property type="match status" value="1"/>
</dbReference>
<dbReference type="NCBIfam" id="NF009622">
    <property type="entry name" value="PRK13128.1"/>
    <property type="match status" value="1"/>
</dbReference>
<dbReference type="PANTHER" id="PTHR46825:SF9">
    <property type="entry name" value="BETA-LACTAMASE-RELATED DOMAIN-CONTAINING PROTEIN"/>
    <property type="match status" value="1"/>
</dbReference>
<keyword evidence="1 5" id="KW-0031">Aminopeptidase</keyword>
<name>A0A0A2VC81_BEABA</name>
<dbReference type="InterPro" id="IPR012338">
    <property type="entry name" value="Beta-lactam/transpept-like"/>
</dbReference>
<dbReference type="InterPro" id="IPR001466">
    <property type="entry name" value="Beta-lactam-related"/>
</dbReference>
<dbReference type="HOGENOM" id="CLU_020027_0_4_1"/>
<dbReference type="EMBL" id="ANFO01001137">
    <property type="protein sequence ID" value="KGQ03962.1"/>
    <property type="molecule type" value="Genomic_DNA"/>
</dbReference>
<dbReference type="eggNOG" id="ENOG502QQBX">
    <property type="taxonomic scope" value="Eukaryota"/>
</dbReference>
<reference evidence="5 6" key="1">
    <citation type="submission" date="2012-10" db="EMBL/GenBank/DDBJ databases">
        <title>Genome sequencing and analysis of entomopathogenic fungi Beauveria bassiana D1-5.</title>
        <authorList>
            <person name="Li Q."/>
            <person name="Wang L."/>
            <person name="Zhang Z."/>
            <person name="Wang Q."/>
            <person name="Ren J."/>
            <person name="Wang M."/>
            <person name="Xu W."/>
            <person name="Wang J."/>
            <person name="Lu Y."/>
            <person name="Du Q."/>
            <person name="Sun Z."/>
        </authorList>
    </citation>
    <scope>NUCLEOTIDE SEQUENCE [LARGE SCALE GENOMIC DNA]</scope>
    <source>
        <strain evidence="5 6">D1-5</strain>
    </source>
</reference>
<comment type="similarity">
    <text evidence="2">Belongs to the peptidase S12 family.</text>
</comment>
<dbReference type="InterPro" id="IPR050491">
    <property type="entry name" value="AmpC-like"/>
</dbReference>
<proteinExistence type="inferred from homology"/>
<dbReference type="Pfam" id="PF00144">
    <property type="entry name" value="Beta-lactamase"/>
    <property type="match status" value="1"/>
</dbReference>
<evidence type="ECO:0000313" key="5">
    <source>
        <dbReference type="EMBL" id="KGQ03962.1"/>
    </source>
</evidence>
<keyword evidence="1 5" id="KW-0378">Hydrolase</keyword>
<gene>
    <name evidence="5" type="ORF">BBAD15_g10807</name>
</gene>
<feature type="domain" description="Beta-lactamase-related" evidence="3">
    <location>
        <begin position="9"/>
        <end position="336"/>
    </location>
</feature>
<protein>
    <submittedName>
        <fullName evidence="5">D-aminopeptidase</fullName>
    </submittedName>
</protein>
<dbReference type="SUPFAM" id="SSF50886">
    <property type="entry name" value="D-aminopeptidase, middle and C-terminal domains"/>
    <property type="match status" value="1"/>
</dbReference>
<sequence length="539" mass="58891">MTQLAEPVEQVLADLPAKFRGPGGAVAVVKDGELLGEKVWGFADLRKGIPMGNDTVIPICSISKQMTCGLLTDLQLNPTPAMAARSEPAAEQLANELAKFLPKEMTQDTGVTLQLLCNNQSGLRDYWALTVLWGAEPEMPFSIERHGPQMLQRLKSFQFEPGTQYSYANTNFYILSRVMENVTGETLSDLLNERIFAPAGMKTAFLCADTSKHPPPCVGYEGTETLGFYPGDNRIEWAGDAGIVASLSDMVAYEKYVDKNRDNDQNWYGLNSKKQQFKDGSPSDYGYGLSQHTIGDVTLVGHGGALRGYRLTRIYVPRARLSVVALLNEEHAKAGTVCDYVVERLLGVQAVKFSGVEPASAFIGTYLDPESDLAVTIGKGEAEGKLAFGYYRSAVDITPVEANKAVSIDVTALLDGDVLNITVPKDNRKFRAHRVPVAKPDAKYSDLHGKFECAEIDSVFHCSGTDGMLYGSFDGFLGKGPIHLIRPLAEDVFALACPRAMDSSPPGDWTVVARRDDSGRIVRVTIGCWLARKLEFVRV</sequence>
<dbReference type="InterPro" id="IPR012856">
    <property type="entry name" value="DAP_B_dom"/>
</dbReference>
<dbReference type="Gene3D" id="3.40.710.10">
    <property type="entry name" value="DD-peptidase/beta-lactamase superfamily"/>
    <property type="match status" value="1"/>
</dbReference>
<dbReference type="GO" id="GO:0004177">
    <property type="term" value="F:aminopeptidase activity"/>
    <property type="evidence" value="ECO:0007669"/>
    <property type="project" value="UniProtKB-KW"/>
</dbReference>
<dbReference type="PANTHER" id="PTHR46825">
    <property type="entry name" value="D-ALANYL-D-ALANINE-CARBOXYPEPTIDASE/ENDOPEPTIDASE AMPH"/>
    <property type="match status" value="1"/>
</dbReference>
<dbReference type="Gene3D" id="2.40.128.50">
    <property type="match status" value="2"/>
</dbReference>
<evidence type="ECO:0000256" key="1">
    <source>
        <dbReference type="ARBA" id="ARBA00022438"/>
    </source>
</evidence>
<evidence type="ECO:0000313" key="6">
    <source>
        <dbReference type="Proteomes" id="UP000030106"/>
    </source>
</evidence>
<feature type="domain" description="D-aminopeptidase" evidence="4">
    <location>
        <begin position="356"/>
        <end position="536"/>
    </location>
</feature>
<dbReference type="Proteomes" id="UP000030106">
    <property type="component" value="Unassembled WGS sequence"/>
</dbReference>
<organism evidence="5 6">
    <name type="scientific">Beauveria bassiana D1-5</name>
    <dbReference type="NCBI Taxonomy" id="1245745"/>
    <lineage>
        <taxon>Eukaryota</taxon>
        <taxon>Fungi</taxon>
        <taxon>Dikarya</taxon>
        <taxon>Ascomycota</taxon>
        <taxon>Pezizomycotina</taxon>
        <taxon>Sordariomycetes</taxon>
        <taxon>Hypocreomycetidae</taxon>
        <taxon>Hypocreales</taxon>
        <taxon>Cordycipitaceae</taxon>
        <taxon>Beauveria</taxon>
    </lineage>
</organism>
<dbReference type="Pfam" id="PF07930">
    <property type="entry name" value="DAP_B"/>
    <property type="match status" value="1"/>
</dbReference>
<evidence type="ECO:0000256" key="2">
    <source>
        <dbReference type="ARBA" id="ARBA00038215"/>
    </source>
</evidence>
<accession>A0A0A2VC81</accession>
<keyword evidence="1 5" id="KW-0645">Protease</keyword>
<comment type="caution">
    <text evidence="5">The sequence shown here is derived from an EMBL/GenBank/DDBJ whole genome shotgun (WGS) entry which is preliminary data.</text>
</comment>
<evidence type="ECO:0000259" key="3">
    <source>
        <dbReference type="Pfam" id="PF00144"/>
    </source>
</evidence>
<dbReference type="AlphaFoldDB" id="A0A0A2VC81"/>
<evidence type="ECO:0000259" key="4">
    <source>
        <dbReference type="Pfam" id="PF07930"/>
    </source>
</evidence>
<dbReference type="InterPro" id="IPR027279">
    <property type="entry name" value="D_amino_pept/lipop_sf"/>
</dbReference>
<dbReference type="OrthoDB" id="5946976at2759"/>